<evidence type="ECO:0000256" key="3">
    <source>
        <dbReference type="ARBA" id="ARBA00022679"/>
    </source>
</evidence>
<protein>
    <recommendedName>
        <fullName evidence="12">tRNA:m(4)X modification enzyme TRM13</fullName>
        <ecNumber evidence="12">2.1.1.225</ecNumber>
    </recommendedName>
</protein>
<evidence type="ECO:0000256" key="5">
    <source>
        <dbReference type="ARBA" id="ARBA00022694"/>
    </source>
</evidence>
<evidence type="ECO:0000256" key="7">
    <source>
        <dbReference type="ARBA" id="ARBA00022771"/>
    </source>
</evidence>
<dbReference type="GO" id="GO:0008270">
    <property type="term" value="F:zinc ion binding"/>
    <property type="evidence" value="ECO:0007669"/>
    <property type="project" value="UniProtKB-KW"/>
</dbReference>
<feature type="domain" description="CHHC U11-48K-type" evidence="14">
    <location>
        <begin position="55"/>
        <end position="82"/>
    </location>
</feature>
<evidence type="ECO:0000256" key="9">
    <source>
        <dbReference type="ARBA" id="ARBA00048165"/>
    </source>
</evidence>
<dbReference type="InterPro" id="IPR022776">
    <property type="entry name" value="TRM13/UPF0224_CHHC_Znf_dom"/>
</dbReference>
<dbReference type="AlphaFoldDB" id="A0AAE0FQA4"/>
<keyword evidence="7 12" id="KW-0863">Zinc-finger</keyword>
<keyword evidence="8 12" id="KW-0862">Zinc</keyword>
<evidence type="ECO:0000256" key="11">
    <source>
        <dbReference type="ARBA" id="ARBA00049393"/>
    </source>
</evidence>
<dbReference type="Pfam" id="PF11722">
    <property type="entry name" value="zf-TRM13_CCCH"/>
    <property type="match status" value="1"/>
</dbReference>
<reference evidence="15 16" key="1">
    <citation type="journal article" date="2015" name="Genome Biol. Evol.">
        <title>Comparative Genomics of a Bacterivorous Green Alga Reveals Evolutionary Causalities and Consequences of Phago-Mixotrophic Mode of Nutrition.</title>
        <authorList>
            <person name="Burns J.A."/>
            <person name="Paasch A."/>
            <person name="Narechania A."/>
            <person name="Kim E."/>
        </authorList>
    </citation>
    <scope>NUCLEOTIDE SEQUENCE [LARGE SCALE GENOMIC DNA]</scope>
    <source>
        <strain evidence="15 16">PLY_AMNH</strain>
    </source>
</reference>
<gene>
    <name evidence="15" type="ORF">CYMTET_27186</name>
</gene>
<dbReference type="InterPro" id="IPR007871">
    <property type="entry name" value="Methyltransferase_TRM13"/>
</dbReference>
<dbReference type="EMBL" id="LGRX02014825">
    <property type="protein sequence ID" value="KAK3264056.1"/>
    <property type="molecule type" value="Genomic_DNA"/>
</dbReference>
<evidence type="ECO:0000256" key="4">
    <source>
        <dbReference type="ARBA" id="ARBA00022691"/>
    </source>
</evidence>
<evidence type="ECO:0000259" key="14">
    <source>
        <dbReference type="PROSITE" id="PS51800"/>
    </source>
</evidence>
<dbReference type="GO" id="GO:0106050">
    <property type="term" value="F:tRNA 2'-O-methyltransferase activity"/>
    <property type="evidence" value="ECO:0007669"/>
    <property type="project" value="UniProtKB-UniRule"/>
</dbReference>
<comment type="catalytic activity">
    <reaction evidence="10 12">
        <text>cytidine(4) in tRNA(Gly)(GCC) + S-adenosyl-L-methionine = 2'-O-methylcytidine(4) in tRNA(Gly)(GCC) + S-adenosyl-L-homocysteine + H(+)</text>
        <dbReference type="Rhea" id="RHEA:43192"/>
        <dbReference type="Rhea" id="RHEA-COMP:10399"/>
        <dbReference type="Rhea" id="RHEA-COMP:10400"/>
        <dbReference type="ChEBI" id="CHEBI:15378"/>
        <dbReference type="ChEBI" id="CHEBI:57856"/>
        <dbReference type="ChEBI" id="CHEBI:59789"/>
        <dbReference type="ChEBI" id="CHEBI:74495"/>
        <dbReference type="ChEBI" id="CHEBI:82748"/>
        <dbReference type="EC" id="2.1.1.225"/>
    </reaction>
</comment>
<dbReference type="InterPro" id="IPR039044">
    <property type="entry name" value="Trm13"/>
</dbReference>
<name>A0AAE0FQA4_9CHLO</name>
<keyword evidence="16" id="KW-1185">Reference proteome</keyword>
<feature type="region of interest" description="Disordered" evidence="13">
    <location>
        <begin position="96"/>
        <end position="120"/>
    </location>
</feature>
<comment type="catalytic activity">
    <reaction evidence="11 12">
        <text>adenosine(4) in tRNA(His) + S-adenosyl-L-methionine = 2'-O-methyladenosine(4) in tRNA(His) + S-adenosyl-L-homocysteine + H(+)</text>
        <dbReference type="Rhea" id="RHEA:43196"/>
        <dbReference type="Rhea" id="RHEA-COMP:10401"/>
        <dbReference type="Rhea" id="RHEA-COMP:10402"/>
        <dbReference type="ChEBI" id="CHEBI:15378"/>
        <dbReference type="ChEBI" id="CHEBI:57856"/>
        <dbReference type="ChEBI" id="CHEBI:59789"/>
        <dbReference type="ChEBI" id="CHEBI:74411"/>
        <dbReference type="ChEBI" id="CHEBI:74477"/>
        <dbReference type="EC" id="2.1.1.225"/>
    </reaction>
</comment>
<feature type="compositionally biased region" description="Low complexity" evidence="13">
    <location>
        <begin position="403"/>
        <end position="413"/>
    </location>
</feature>
<dbReference type="PANTHER" id="PTHR12998">
    <property type="entry name" value="TRNA:M(4)X MODIFICATION ENZYME TRM13 HOMOLOG"/>
    <property type="match status" value="1"/>
</dbReference>
<feature type="region of interest" description="Disordered" evidence="13">
    <location>
        <begin position="393"/>
        <end position="421"/>
    </location>
</feature>
<proteinExistence type="inferred from homology"/>
<comment type="function">
    <text evidence="12">tRNA methylase which 2'-O-methylates cytidine(4) in tRNA(Pro) and tRNA(Gly)(GCC), and adenosine(4) in tRNA(His).</text>
</comment>
<comment type="catalytic activity">
    <reaction evidence="9 12">
        <text>cytidine(4) in tRNA(Pro) + S-adenosyl-L-methionine = 2'-O-methylcytidine(4) in tRNA(Pro) + S-adenosyl-L-homocysteine + H(+)</text>
        <dbReference type="Rhea" id="RHEA:32767"/>
        <dbReference type="Rhea" id="RHEA-COMP:10397"/>
        <dbReference type="Rhea" id="RHEA-COMP:10398"/>
        <dbReference type="ChEBI" id="CHEBI:15378"/>
        <dbReference type="ChEBI" id="CHEBI:57856"/>
        <dbReference type="ChEBI" id="CHEBI:59789"/>
        <dbReference type="ChEBI" id="CHEBI:74495"/>
        <dbReference type="ChEBI" id="CHEBI:82748"/>
        <dbReference type="EC" id="2.1.1.225"/>
    </reaction>
</comment>
<keyword evidence="6 12" id="KW-0479">Metal-binding</keyword>
<dbReference type="Pfam" id="PF05206">
    <property type="entry name" value="TRM13"/>
    <property type="match status" value="1"/>
</dbReference>
<keyword evidence="3 12" id="KW-0808">Transferase</keyword>
<feature type="compositionally biased region" description="Acidic residues" evidence="13">
    <location>
        <begin position="101"/>
        <end position="110"/>
    </location>
</feature>
<comment type="caution">
    <text evidence="15">The sequence shown here is derived from an EMBL/GenBank/DDBJ whole genome shotgun (WGS) entry which is preliminary data.</text>
</comment>
<evidence type="ECO:0000256" key="10">
    <source>
        <dbReference type="ARBA" id="ARBA00048635"/>
    </source>
</evidence>
<dbReference type="GO" id="GO:0030488">
    <property type="term" value="P:tRNA methylation"/>
    <property type="evidence" value="ECO:0007669"/>
    <property type="project" value="InterPro"/>
</dbReference>
<dbReference type="PANTHER" id="PTHR12998:SF0">
    <property type="entry name" value="TRNA:M(4)X MODIFICATION ENZYME TRM13 HOMOLOG"/>
    <property type="match status" value="1"/>
</dbReference>
<dbReference type="PROSITE" id="PS51800">
    <property type="entry name" value="ZF_CHHC_U11_48K"/>
    <property type="match status" value="1"/>
</dbReference>
<evidence type="ECO:0000256" key="2">
    <source>
        <dbReference type="ARBA" id="ARBA00022603"/>
    </source>
</evidence>
<evidence type="ECO:0000256" key="8">
    <source>
        <dbReference type="ARBA" id="ARBA00022833"/>
    </source>
</evidence>
<organism evidence="15 16">
    <name type="scientific">Cymbomonas tetramitiformis</name>
    <dbReference type="NCBI Taxonomy" id="36881"/>
    <lineage>
        <taxon>Eukaryota</taxon>
        <taxon>Viridiplantae</taxon>
        <taxon>Chlorophyta</taxon>
        <taxon>Pyramimonadophyceae</taxon>
        <taxon>Pyramimonadales</taxon>
        <taxon>Pyramimonadaceae</taxon>
        <taxon>Cymbomonas</taxon>
    </lineage>
</organism>
<sequence length="512" mass="56181">MGGNKEARVKGTAKESKAKDGRCGFFMEKKRRYCSFRPRPGSKFCGNHDPDSGERIPCPLDPTHTIFEADLQKHRLICPSRKMQLDLEAQPHWQKGVNCGTDDDREEVEGDLNGKDGTEDTSLVFASSRHILQARRSLFQSMPEEEVRALLEKIHLAVTALCPDEPAVNEILPAECARVIQEGEARAREGKGNSSIPFSMKHSLQQAAIAGQMENVGLLPPNPERWYVEMGAGRGYLSSMLAEAYGACNTALVERRSYRFKAERSIRKTEGAHCERLRIDLADLALDKVACMQGKDLIVTGKHLCGAATDFALRAARTCRCEGAQRSGCDEAEAAVGEAPGPTLEGVAIATCCHHLCNWNAYVNKSFFRDLGFSAVEFRLVAWMTSWANCGDHNQGDAEQDPADPASAADDNPMNQGAGNDEGVAAEEAFGGRILSRKERTTLGHACKRLIDTGRVQWLKQHGLQAELACFIGASTSPENRMLLANLKQMTTSDEQSAYTCHLCDDSSCRIQ</sequence>
<evidence type="ECO:0000256" key="13">
    <source>
        <dbReference type="SAM" id="MobiDB-lite"/>
    </source>
</evidence>
<dbReference type="Proteomes" id="UP001190700">
    <property type="component" value="Unassembled WGS sequence"/>
</dbReference>
<evidence type="ECO:0000256" key="6">
    <source>
        <dbReference type="ARBA" id="ARBA00022723"/>
    </source>
</evidence>
<evidence type="ECO:0000313" key="15">
    <source>
        <dbReference type="EMBL" id="KAK3264056.1"/>
    </source>
</evidence>
<dbReference type="EC" id="2.1.1.225" evidence="12"/>
<accession>A0AAE0FQA4</accession>
<keyword evidence="4 12" id="KW-0949">S-adenosyl-L-methionine</keyword>
<dbReference type="InterPro" id="IPR021721">
    <property type="entry name" value="Znf_CCCH-type_TRM13"/>
</dbReference>
<evidence type="ECO:0000256" key="12">
    <source>
        <dbReference type="RuleBase" id="RU367103"/>
    </source>
</evidence>
<evidence type="ECO:0000313" key="16">
    <source>
        <dbReference type="Proteomes" id="UP001190700"/>
    </source>
</evidence>
<keyword evidence="5 12" id="KW-0819">tRNA processing</keyword>
<keyword evidence="2 12" id="KW-0489">Methyltransferase</keyword>
<comment type="similarity">
    <text evidence="1 12">Belongs to the methyltransferase TRM13 family.</text>
</comment>
<evidence type="ECO:0000256" key="1">
    <source>
        <dbReference type="ARBA" id="ARBA00005265"/>
    </source>
</evidence>
<dbReference type="Pfam" id="PF05253">
    <property type="entry name" value="zf-U11-48K"/>
    <property type="match status" value="1"/>
</dbReference>